<dbReference type="SUPFAM" id="SSF54523">
    <property type="entry name" value="Pili subunits"/>
    <property type="match status" value="1"/>
</dbReference>
<accession>A0A7Z3BRR2</accession>
<dbReference type="EMBL" id="CP048833">
    <property type="protein sequence ID" value="QJP11467.1"/>
    <property type="molecule type" value="Genomic_DNA"/>
</dbReference>
<dbReference type="InterPro" id="IPR045584">
    <property type="entry name" value="Pilin-like"/>
</dbReference>
<dbReference type="Gene3D" id="3.30.700.10">
    <property type="entry name" value="Glycoprotein, Type 4 Pilin"/>
    <property type="match status" value="1"/>
</dbReference>
<keyword evidence="5" id="KW-0472">Membrane</keyword>
<gene>
    <name evidence="6" type="ORF">G4G71_27565</name>
</gene>
<dbReference type="PANTHER" id="PTHR30093">
    <property type="entry name" value="GENERAL SECRETION PATHWAY PROTEIN G"/>
    <property type="match status" value="1"/>
</dbReference>
<evidence type="ECO:0000313" key="6">
    <source>
        <dbReference type="EMBL" id="QJP11467.1"/>
    </source>
</evidence>
<dbReference type="PROSITE" id="PS00409">
    <property type="entry name" value="PROKAR_NTER_METHYL"/>
    <property type="match status" value="1"/>
</dbReference>
<dbReference type="GO" id="GO:0007155">
    <property type="term" value="P:cell adhesion"/>
    <property type="evidence" value="ECO:0007669"/>
    <property type="project" value="InterPro"/>
</dbReference>
<dbReference type="GO" id="GO:0009289">
    <property type="term" value="C:pilus"/>
    <property type="evidence" value="ECO:0007669"/>
    <property type="project" value="InterPro"/>
</dbReference>
<comment type="similarity">
    <text evidence="1 4">Belongs to the N-Me-Phe pilin family.</text>
</comment>
<feature type="transmembrane region" description="Helical" evidence="5">
    <location>
        <begin position="12"/>
        <end position="30"/>
    </location>
</feature>
<keyword evidence="5" id="KW-1133">Transmembrane helix</keyword>
<evidence type="ECO:0000256" key="3">
    <source>
        <dbReference type="ARBA" id="ARBA00029638"/>
    </source>
</evidence>
<dbReference type="Pfam" id="PF00114">
    <property type="entry name" value="Pilin"/>
    <property type="match status" value="1"/>
</dbReference>
<protein>
    <recommendedName>
        <fullName evidence="3">Pilin</fullName>
    </recommendedName>
</protein>
<dbReference type="KEGG" id="pmui:G4G71_27565"/>
<keyword evidence="4" id="KW-0281">Fimbrium</keyword>
<evidence type="ECO:0000313" key="7">
    <source>
        <dbReference type="Proteomes" id="UP000502549"/>
    </source>
</evidence>
<evidence type="ECO:0000256" key="5">
    <source>
        <dbReference type="SAM" id="Phobius"/>
    </source>
</evidence>
<keyword evidence="2" id="KW-0488">Methylation</keyword>
<reference evidence="6 7" key="1">
    <citation type="submission" date="2020-02" db="EMBL/GenBank/DDBJ databases">
        <title>Complete genome sequence of Pseudomonas multiresinivorans ORNL1.</title>
        <authorList>
            <person name="Podar M."/>
        </authorList>
    </citation>
    <scope>NUCLEOTIDE SEQUENCE [LARGE SCALE GENOMIC DNA]</scope>
    <source>
        <strain evidence="7">populi</strain>
    </source>
</reference>
<organism evidence="6 7">
    <name type="scientific">Pseudomonas multiresinivorans</name>
    <dbReference type="NCBI Taxonomy" id="95301"/>
    <lineage>
        <taxon>Bacteria</taxon>
        <taxon>Pseudomonadati</taxon>
        <taxon>Pseudomonadota</taxon>
        <taxon>Gammaproteobacteria</taxon>
        <taxon>Pseudomonadales</taxon>
        <taxon>Pseudomonadaceae</taxon>
        <taxon>Pseudomonas</taxon>
    </lineage>
</organism>
<keyword evidence="5" id="KW-0812">Transmembrane</keyword>
<name>A0A7Z3BRR2_9PSED</name>
<dbReference type="InterPro" id="IPR012902">
    <property type="entry name" value="N_methyl_site"/>
</dbReference>
<proteinExistence type="inferred from homology"/>
<dbReference type="InterPro" id="IPR001082">
    <property type="entry name" value="Pilin"/>
</dbReference>
<dbReference type="PANTHER" id="PTHR30093:SF34">
    <property type="entry name" value="PREPILIN PEPTIDASE-DEPENDENT PROTEIN D"/>
    <property type="match status" value="1"/>
</dbReference>
<dbReference type="Pfam" id="PF07963">
    <property type="entry name" value="N_methyl"/>
    <property type="match status" value="1"/>
</dbReference>
<dbReference type="NCBIfam" id="TIGR02532">
    <property type="entry name" value="IV_pilin_GFxxxE"/>
    <property type="match status" value="1"/>
</dbReference>
<dbReference type="Proteomes" id="UP000502549">
    <property type="component" value="Chromosome"/>
</dbReference>
<keyword evidence="7" id="KW-1185">Reference proteome</keyword>
<evidence type="ECO:0000256" key="4">
    <source>
        <dbReference type="RuleBase" id="RU000389"/>
    </source>
</evidence>
<dbReference type="RefSeq" id="WP_169941840.1">
    <property type="nucleotide sequence ID" value="NZ_CP048833.1"/>
</dbReference>
<evidence type="ECO:0000256" key="2">
    <source>
        <dbReference type="ARBA" id="ARBA00022481"/>
    </source>
</evidence>
<evidence type="ECO:0000256" key="1">
    <source>
        <dbReference type="ARBA" id="ARBA00005233"/>
    </source>
</evidence>
<dbReference type="AlphaFoldDB" id="A0A7Z3BRR2"/>
<sequence>MKAQKGFTLIELMIVVAIIGILAAVALPAYQDYTIRGRVVEGINLAGAAKSLIGDSSATEAEVIAAATAFNAQSGGVGARSKYVNSVQIIAAAGATLGEVTVTFNDTNLGNVGVATPTLRYTPFIDTGAARVLLGTNFAATPPARGNIDWACSSTTNAVATARGFAGMTLGSLPAQFAPSECR</sequence>